<dbReference type="InterPro" id="IPR007829">
    <property type="entry name" value="TM2"/>
</dbReference>
<dbReference type="GO" id="GO:0016020">
    <property type="term" value="C:membrane"/>
    <property type="evidence" value="ECO:0007669"/>
    <property type="project" value="UniProtKB-SubCell"/>
</dbReference>
<name>A0A2Z3YXT2_9CORY</name>
<reference evidence="8" key="1">
    <citation type="submission" date="2017-11" db="EMBL/GenBank/DDBJ databases">
        <title>Otitis media/interna in a cat caused by the recently described species Corynebacterium provencense.</title>
        <authorList>
            <person name="Kittl S."/>
            <person name="Brodard I."/>
            <person name="Rychener L."/>
            <person name="Jores J."/>
            <person name="Roosje P."/>
            <person name="Gobeli Brawand S."/>
        </authorList>
    </citation>
    <scope>NUCLEOTIDE SEQUENCE [LARGE SCALE GENOMIC DNA]</scope>
    <source>
        <strain evidence="8">17KM38</strain>
    </source>
</reference>
<evidence type="ECO:0000313" key="7">
    <source>
        <dbReference type="EMBL" id="AWT27334.1"/>
    </source>
</evidence>
<gene>
    <name evidence="7" type="ORF">Csp1_25900</name>
</gene>
<keyword evidence="3 5" id="KW-1133">Transmembrane helix</keyword>
<feature type="transmembrane region" description="Helical" evidence="5">
    <location>
        <begin position="45"/>
        <end position="73"/>
    </location>
</feature>
<comment type="subcellular location">
    <subcellularLocation>
        <location evidence="1">Membrane</location>
        <topology evidence="1">Multi-pass membrane protein</topology>
    </subcellularLocation>
</comment>
<dbReference type="OrthoDB" id="2004788at2"/>
<organism evidence="7 8">
    <name type="scientific">Corynebacterium provencense</name>
    <dbReference type="NCBI Taxonomy" id="1737425"/>
    <lineage>
        <taxon>Bacteria</taxon>
        <taxon>Bacillati</taxon>
        <taxon>Actinomycetota</taxon>
        <taxon>Actinomycetes</taxon>
        <taxon>Mycobacteriales</taxon>
        <taxon>Corynebacteriaceae</taxon>
        <taxon>Corynebacterium</taxon>
    </lineage>
</organism>
<evidence type="ECO:0000256" key="1">
    <source>
        <dbReference type="ARBA" id="ARBA00004141"/>
    </source>
</evidence>
<feature type="domain" description="TM2" evidence="6">
    <location>
        <begin position="12"/>
        <end position="61"/>
    </location>
</feature>
<sequence>MPAQQQAVTFSPKSKAAAALLAFFLGGLGAHNFYLGYTGKGFCQLALLVFGVFTSLFVIGFLMLGALSLWVLIEFIMILTGGGAYTHDSVGRPLS</sequence>
<dbReference type="Proteomes" id="UP000247696">
    <property type="component" value="Chromosome"/>
</dbReference>
<evidence type="ECO:0000313" key="8">
    <source>
        <dbReference type="Proteomes" id="UP000247696"/>
    </source>
</evidence>
<keyword evidence="8" id="KW-1185">Reference proteome</keyword>
<dbReference type="Pfam" id="PF05154">
    <property type="entry name" value="TM2"/>
    <property type="match status" value="1"/>
</dbReference>
<dbReference type="KEGG" id="cpre:Csp1_25900"/>
<dbReference type="RefSeq" id="WP_110482270.1">
    <property type="nucleotide sequence ID" value="NZ_CP024988.1"/>
</dbReference>
<dbReference type="AlphaFoldDB" id="A0A2Z3YXT2"/>
<accession>A0A2Z3YXT2</accession>
<proteinExistence type="predicted"/>
<evidence type="ECO:0000256" key="4">
    <source>
        <dbReference type="ARBA" id="ARBA00023136"/>
    </source>
</evidence>
<evidence type="ECO:0000256" key="5">
    <source>
        <dbReference type="SAM" id="Phobius"/>
    </source>
</evidence>
<evidence type="ECO:0000256" key="3">
    <source>
        <dbReference type="ARBA" id="ARBA00022989"/>
    </source>
</evidence>
<dbReference type="STRING" id="1737425.GCA_900049755_01074"/>
<evidence type="ECO:0000259" key="6">
    <source>
        <dbReference type="Pfam" id="PF05154"/>
    </source>
</evidence>
<keyword evidence="2 5" id="KW-0812">Transmembrane</keyword>
<protein>
    <recommendedName>
        <fullName evidence="6">TM2 domain-containing protein</fullName>
    </recommendedName>
</protein>
<keyword evidence="4 5" id="KW-0472">Membrane</keyword>
<evidence type="ECO:0000256" key="2">
    <source>
        <dbReference type="ARBA" id="ARBA00022692"/>
    </source>
</evidence>
<dbReference type="EMBL" id="CP024988">
    <property type="protein sequence ID" value="AWT27334.1"/>
    <property type="molecule type" value="Genomic_DNA"/>
</dbReference>